<dbReference type="InterPro" id="IPR020796">
    <property type="entry name" value="ORC5"/>
</dbReference>
<sequence length="369" mass="42821">LRYFSDSSNLLLTLSKLDEYINMGDSASTIKISSIFVSEIDWHSLISDCDLMSKTESPRPFVIYFDDYNKEQMNQILKQSAIALLSMQPEQKKRNYSDIEFYTRIILDVFYPICKDLNEIQYLIQIYYEQLLSSMQNNDKGKDSYEKMMIAWNKMKPFLKQALTQIYLRQSMFTSTARTNKLASPARDEILSLEFESLNILNEKSEGYLSEINAQMPVGCNQLPKLMKYLLISSYIATHNPAKYDKKLLDYNSTGKSRKSRFTAQKIQQNEENQRSAALKTQAFDSNRLMAIFLTICSESGHNQVINLSQIQLNLKTLKSLHYLFQSNSSYSSLDEPKYKCLIDFETILNLSNSLGFNIKQYLVEYITI</sequence>
<dbReference type="Pfam" id="PF14630">
    <property type="entry name" value="ORC5_C"/>
    <property type="match status" value="1"/>
</dbReference>
<evidence type="ECO:0000313" key="2">
    <source>
        <dbReference type="EMBL" id="RNA28015.1"/>
    </source>
</evidence>
<dbReference type="GO" id="GO:0006270">
    <property type="term" value="P:DNA replication initiation"/>
    <property type="evidence" value="ECO:0007669"/>
    <property type="project" value="TreeGrafter"/>
</dbReference>
<feature type="non-terminal residue" evidence="2">
    <location>
        <position position="1"/>
    </location>
</feature>
<dbReference type="GO" id="GO:0005664">
    <property type="term" value="C:nuclear origin of replication recognition complex"/>
    <property type="evidence" value="ECO:0007669"/>
    <property type="project" value="TreeGrafter"/>
</dbReference>
<reference evidence="2 3" key="1">
    <citation type="journal article" date="2018" name="Sci. Rep.">
        <title>Genomic signatures of local adaptation to the degree of environmental predictability in rotifers.</title>
        <authorList>
            <person name="Franch-Gras L."/>
            <person name="Hahn C."/>
            <person name="Garcia-Roger E.M."/>
            <person name="Carmona M.J."/>
            <person name="Serra M."/>
            <person name="Gomez A."/>
        </authorList>
    </citation>
    <scope>NUCLEOTIDE SEQUENCE [LARGE SCALE GENOMIC DNA]</scope>
    <source>
        <strain evidence="2">HYR1</strain>
    </source>
</reference>
<protein>
    <submittedName>
        <fullName evidence="2">Origin recognition complex subunit 5</fullName>
    </submittedName>
</protein>
<dbReference type="Proteomes" id="UP000276133">
    <property type="component" value="Unassembled WGS sequence"/>
</dbReference>
<dbReference type="PANTHER" id="PTHR12705">
    <property type="entry name" value="ORIGIN RECOGNITION COMPLEX SUBUNIT 5"/>
    <property type="match status" value="1"/>
</dbReference>
<dbReference type="OrthoDB" id="365981at2759"/>
<keyword evidence="3" id="KW-1185">Reference proteome</keyword>
<evidence type="ECO:0000313" key="3">
    <source>
        <dbReference type="Proteomes" id="UP000276133"/>
    </source>
</evidence>
<organism evidence="2 3">
    <name type="scientific">Brachionus plicatilis</name>
    <name type="common">Marine rotifer</name>
    <name type="synonym">Brachionus muelleri</name>
    <dbReference type="NCBI Taxonomy" id="10195"/>
    <lineage>
        <taxon>Eukaryota</taxon>
        <taxon>Metazoa</taxon>
        <taxon>Spiralia</taxon>
        <taxon>Gnathifera</taxon>
        <taxon>Rotifera</taxon>
        <taxon>Eurotatoria</taxon>
        <taxon>Monogononta</taxon>
        <taxon>Pseudotrocha</taxon>
        <taxon>Ploima</taxon>
        <taxon>Brachionidae</taxon>
        <taxon>Brachionus</taxon>
    </lineage>
</organism>
<evidence type="ECO:0000259" key="1">
    <source>
        <dbReference type="Pfam" id="PF14630"/>
    </source>
</evidence>
<comment type="caution">
    <text evidence="2">The sequence shown here is derived from an EMBL/GenBank/DDBJ whole genome shotgun (WGS) entry which is preliminary data.</text>
</comment>
<dbReference type="STRING" id="10195.A0A3M7RXD8"/>
<feature type="domain" description="Origin recognition complex subunit 5 C-terminal" evidence="1">
    <location>
        <begin position="223"/>
        <end position="363"/>
    </location>
</feature>
<dbReference type="EMBL" id="REGN01002448">
    <property type="protein sequence ID" value="RNA28015.1"/>
    <property type="molecule type" value="Genomic_DNA"/>
</dbReference>
<proteinExistence type="predicted"/>
<gene>
    <name evidence="2" type="ORF">BpHYR1_042551</name>
</gene>
<dbReference type="InterPro" id="IPR047088">
    <property type="entry name" value="ORC5_C"/>
</dbReference>
<dbReference type="AlphaFoldDB" id="A0A3M7RXD8"/>
<dbReference type="PANTHER" id="PTHR12705:SF0">
    <property type="entry name" value="ORIGIN RECOGNITION COMPLEX SUBUNIT 5"/>
    <property type="match status" value="1"/>
</dbReference>
<dbReference type="GO" id="GO:0003688">
    <property type="term" value="F:DNA replication origin binding"/>
    <property type="evidence" value="ECO:0007669"/>
    <property type="project" value="TreeGrafter"/>
</dbReference>
<name>A0A3M7RXD8_BRAPC</name>
<accession>A0A3M7RXD8</accession>